<reference evidence="3" key="1">
    <citation type="journal article" date="2020" name="Stud. Mycol.">
        <title>101 Dothideomycetes genomes: a test case for predicting lifestyles and emergence of pathogens.</title>
        <authorList>
            <person name="Haridas S."/>
            <person name="Albert R."/>
            <person name="Binder M."/>
            <person name="Bloem J."/>
            <person name="Labutti K."/>
            <person name="Salamov A."/>
            <person name="Andreopoulos B."/>
            <person name="Baker S."/>
            <person name="Barry K."/>
            <person name="Bills G."/>
            <person name="Bluhm B."/>
            <person name="Cannon C."/>
            <person name="Castanera R."/>
            <person name="Culley D."/>
            <person name="Daum C."/>
            <person name="Ezra D."/>
            <person name="Gonzalez J."/>
            <person name="Henrissat B."/>
            <person name="Kuo A."/>
            <person name="Liang C."/>
            <person name="Lipzen A."/>
            <person name="Lutzoni F."/>
            <person name="Magnuson J."/>
            <person name="Mondo S."/>
            <person name="Nolan M."/>
            <person name="Ohm R."/>
            <person name="Pangilinan J."/>
            <person name="Park H.-J."/>
            <person name="Ramirez L."/>
            <person name="Alfaro M."/>
            <person name="Sun H."/>
            <person name="Tritt A."/>
            <person name="Yoshinaga Y."/>
            <person name="Zwiers L.-H."/>
            <person name="Turgeon B."/>
            <person name="Goodwin S."/>
            <person name="Spatafora J."/>
            <person name="Crous P."/>
            <person name="Grigoriev I."/>
        </authorList>
    </citation>
    <scope>NUCLEOTIDE SEQUENCE</scope>
    <source>
        <strain evidence="3">CBS 122681</strain>
    </source>
</reference>
<keyword evidence="4" id="KW-1185">Reference proteome</keyword>
<name>A0A6A6T3P5_9PLEO</name>
<dbReference type="PANTHER" id="PTHR39601">
    <property type="entry name" value="CHORIOGENIN HMINOR"/>
    <property type="match status" value="1"/>
</dbReference>
<feature type="non-terminal residue" evidence="3">
    <location>
        <position position="471"/>
    </location>
</feature>
<dbReference type="Pfam" id="PF26013">
    <property type="entry name" value="DUF8004"/>
    <property type="match status" value="1"/>
</dbReference>
<feature type="compositionally biased region" description="Low complexity" evidence="1">
    <location>
        <begin position="74"/>
        <end position="88"/>
    </location>
</feature>
<accession>A0A6A6T3P5</accession>
<feature type="region of interest" description="Disordered" evidence="1">
    <location>
        <begin position="72"/>
        <end position="91"/>
    </location>
</feature>
<dbReference type="Proteomes" id="UP000799324">
    <property type="component" value="Unassembled WGS sequence"/>
</dbReference>
<evidence type="ECO:0000256" key="1">
    <source>
        <dbReference type="SAM" id="MobiDB-lite"/>
    </source>
</evidence>
<dbReference type="EMBL" id="MU004372">
    <property type="protein sequence ID" value="KAF2653937.1"/>
    <property type="molecule type" value="Genomic_DNA"/>
</dbReference>
<evidence type="ECO:0000313" key="3">
    <source>
        <dbReference type="EMBL" id="KAF2653937.1"/>
    </source>
</evidence>
<sequence>MRNRKVKRWAQRTTTQWDGLRRDPDLWFEDGDCFVYTYARGQSRRQASFCVPFRALREKQCGAMFSLCFAQTTSPSRPGSRMPSRASSGYSTPTAANVNAVELYIPAPEDWSIASRENSYLWHIATRNFFAWVFDKPLVGEHLGQSLIDLQERMHLFRSGRVNNYQDMMSYVDRMGYGDFVDCPDYSLAMLYYAEHYKIRDLWIDSFAHCVGMNERLSPSNEFGPISKLTKALITRAYLEMDIHLGRVSAVLRNFLEDDFSSAYFGLSDSGRAHLDKFRSFLHGFYVEKFGYWPPPQGVTFSRALYKALYYDFKNLYDFLKDEESSSDISTQKPVSGGICVLQNVNAFNTRHNFKPLPHPLPLLPHEPLMQKTQSQRTLRTLTLGSKQEKTKTDKYLTASAALMAATNDRDASVTSCLLVQAYMRFERECTLNRRQEKIPMVESRRIRWILIYGIFQYLTSGTRAPKEVRD</sequence>
<evidence type="ECO:0000313" key="4">
    <source>
        <dbReference type="Proteomes" id="UP000799324"/>
    </source>
</evidence>
<feature type="domain" description="DUF8004" evidence="2">
    <location>
        <begin position="166"/>
        <end position="257"/>
    </location>
</feature>
<dbReference type="OrthoDB" id="4114825at2759"/>
<dbReference type="AlphaFoldDB" id="A0A6A6T3P5"/>
<evidence type="ECO:0000259" key="2">
    <source>
        <dbReference type="Pfam" id="PF26013"/>
    </source>
</evidence>
<gene>
    <name evidence="3" type="ORF">K491DRAFT_601854</name>
</gene>
<organism evidence="3 4">
    <name type="scientific">Lophiostoma macrostomum CBS 122681</name>
    <dbReference type="NCBI Taxonomy" id="1314788"/>
    <lineage>
        <taxon>Eukaryota</taxon>
        <taxon>Fungi</taxon>
        <taxon>Dikarya</taxon>
        <taxon>Ascomycota</taxon>
        <taxon>Pezizomycotina</taxon>
        <taxon>Dothideomycetes</taxon>
        <taxon>Pleosporomycetidae</taxon>
        <taxon>Pleosporales</taxon>
        <taxon>Lophiostomataceae</taxon>
        <taxon>Lophiostoma</taxon>
    </lineage>
</organism>
<proteinExistence type="predicted"/>
<protein>
    <recommendedName>
        <fullName evidence="2">DUF8004 domain-containing protein</fullName>
    </recommendedName>
</protein>
<dbReference type="PANTHER" id="PTHR39601:SF1">
    <property type="entry name" value="CHORIOGENIN HMINOR"/>
    <property type="match status" value="1"/>
</dbReference>
<dbReference type="InterPro" id="IPR058317">
    <property type="entry name" value="DUF8004"/>
</dbReference>